<reference evidence="1" key="1">
    <citation type="submission" date="2020-08" db="EMBL/GenBank/DDBJ databases">
        <title>Genome public.</title>
        <authorList>
            <person name="Liu C."/>
            <person name="Sun Q."/>
        </authorList>
    </citation>
    <scope>NUCLEOTIDE SEQUENCE</scope>
    <source>
        <strain evidence="1">NSJ-24</strain>
    </source>
</reference>
<keyword evidence="2" id="KW-1185">Reference proteome</keyword>
<proteinExistence type="predicted"/>
<protein>
    <submittedName>
        <fullName evidence="1">Uncharacterized protein</fullName>
    </submittedName>
</protein>
<organism evidence="1 2">
    <name type="scientific">Lentihominibacter hominis</name>
    <dbReference type="NCBI Taxonomy" id="2763645"/>
    <lineage>
        <taxon>Bacteria</taxon>
        <taxon>Bacillati</taxon>
        <taxon>Bacillota</taxon>
        <taxon>Clostridia</taxon>
        <taxon>Peptostreptococcales</taxon>
        <taxon>Anaerovoracaceae</taxon>
        <taxon>Lentihominibacter</taxon>
    </lineage>
</organism>
<gene>
    <name evidence="1" type="ORF">H8692_08725</name>
</gene>
<sequence length="107" mass="12959">MSLFENYCNYALLNDEIEFSRYYELREDEEGTQYICDISERTFEHICMKTLQVLLVFNHEGHNYVITVDSEDTYYLDEYVLLGDSKIELIQVEEQLRDALVEMYWEE</sequence>
<evidence type="ECO:0000313" key="2">
    <source>
        <dbReference type="Proteomes" id="UP000610862"/>
    </source>
</evidence>
<dbReference type="Proteomes" id="UP000610862">
    <property type="component" value="Unassembled WGS sequence"/>
</dbReference>
<comment type="caution">
    <text evidence="1">The sequence shown here is derived from an EMBL/GenBank/DDBJ whole genome shotgun (WGS) entry which is preliminary data.</text>
</comment>
<evidence type="ECO:0000313" key="1">
    <source>
        <dbReference type="EMBL" id="MBC8568840.1"/>
    </source>
</evidence>
<dbReference type="RefSeq" id="WP_187525495.1">
    <property type="nucleotide sequence ID" value="NZ_JACRTA010000003.1"/>
</dbReference>
<accession>A0A926E9E4</accession>
<name>A0A926E9E4_9FIRM</name>
<dbReference type="EMBL" id="JACRTA010000003">
    <property type="protein sequence ID" value="MBC8568840.1"/>
    <property type="molecule type" value="Genomic_DNA"/>
</dbReference>
<dbReference type="AlphaFoldDB" id="A0A926E9E4"/>